<dbReference type="EMBL" id="AHAM01000204">
    <property type="protein sequence ID" value="EHK54712.1"/>
    <property type="molecule type" value="Genomic_DNA"/>
</dbReference>
<dbReference type="Proteomes" id="UP000003250">
    <property type="component" value="Unassembled WGS sequence"/>
</dbReference>
<gene>
    <name evidence="1" type="ORF">MAXJ12_24172</name>
</gene>
<reference evidence="1 2" key="1">
    <citation type="journal article" date="2012" name="J. Bacteriol.">
        <title>Draft Genome Sequence of Mesorhizobium alhagi CCNWXJ12-2T, a Novel Salt-Resistant Species Isolated from the Desert of Northwestern China.</title>
        <authorList>
            <person name="Zhou M."/>
            <person name="Chen W."/>
            <person name="Chen H."/>
            <person name="Wei G."/>
        </authorList>
    </citation>
    <scope>NUCLEOTIDE SEQUENCE [LARGE SCALE GENOMIC DNA]</scope>
    <source>
        <strain evidence="1 2">CCNWXJ12-2</strain>
    </source>
</reference>
<evidence type="ECO:0000313" key="2">
    <source>
        <dbReference type="Proteomes" id="UP000003250"/>
    </source>
</evidence>
<sequence length="51" mass="5727">MVQRPYLQPFDYVNIRVSRLSANTRLIKGNLSPLSFEGVSCGAYTDAVLHQ</sequence>
<dbReference type="PATRIC" id="fig|1107882.3.peg.4684"/>
<dbReference type="AlphaFoldDB" id="H0HXB5"/>
<name>H0HXB5_9HYPH</name>
<proteinExistence type="predicted"/>
<keyword evidence="2" id="KW-1185">Reference proteome</keyword>
<accession>H0HXB5</accession>
<organism evidence="1 2">
    <name type="scientific">Mesorhizobium alhagi CCNWXJ12-2</name>
    <dbReference type="NCBI Taxonomy" id="1107882"/>
    <lineage>
        <taxon>Bacteria</taxon>
        <taxon>Pseudomonadati</taxon>
        <taxon>Pseudomonadota</taxon>
        <taxon>Alphaproteobacteria</taxon>
        <taxon>Hyphomicrobiales</taxon>
        <taxon>Phyllobacteriaceae</taxon>
        <taxon>Allomesorhizobium</taxon>
    </lineage>
</organism>
<protein>
    <submittedName>
        <fullName evidence="1">Uncharacterized protein</fullName>
    </submittedName>
</protein>
<evidence type="ECO:0000313" key="1">
    <source>
        <dbReference type="EMBL" id="EHK54712.1"/>
    </source>
</evidence>